<evidence type="ECO:0000256" key="1">
    <source>
        <dbReference type="SAM" id="MobiDB-lite"/>
    </source>
</evidence>
<protein>
    <submittedName>
        <fullName evidence="4">Uncharacterized protein</fullName>
    </submittedName>
</protein>
<feature type="chain" id="PRO_5043878374" evidence="3">
    <location>
        <begin position="19"/>
        <end position="403"/>
    </location>
</feature>
<reference evidence="4 5" key="1">
    <citation type="journal article" date="2024" name="BMC Genomics">
        <title>De novo assembly and annotation of Popillia japonica's genome with initial clues to its potential as an invasive pest.</title>
        <authorList>
            <person name="Cucini C."/>
            <person name="Boschi S."/>
            <person name="Funari R."/>
            <person name="Cardaioli E."/>
            <person name="Iannotti N."/>
            <person name="Marturano G."/>
            <person name="Paoli F."/>
            <person name="Bruttini M."/>
            <person name="Carapelli A."/>
            <person name="Frati F."/>
            <person name="Nardi F."/>
        </authorList>
    </citation>
    <scope>NUCLEOTIDE SEQUENCE [LARGE SCALE GENOMIC DNA]</scope>
    <source>
        <strain evidence="4">DMR45628</strain>
    </source>
</reference>
<accession>A0AAW1IWE2</accession>
<keyword evidence="3" id="KW-0732">Signal</keyword>
<keyword evidence="5" id="KW-1185">Reference proteome</keyword>
<keyword evidence="2" id="KW-0812">Transmembrane</keyword>
<keyword evidence="2" id="KW-1133">Transmembrane helix</keyword>
<feature type="compositionally biased region" description="Basic and acidic residues" evidence="1">
    <location>
        <begin position="318"/>
        <end position="331"/>
    </location>
</feature>
<evidence type="ECO:0000313" key="5">
    <source>
        <dbReference type="Proteomes" id="UP001458880"/>
    </source>
</evidence>
<sequence>MSIKSLLLCLAFASYAVGQETHDLSDDTVFEITCTYNDECVNEDIRIKVGSGYKALITVKTVDIDGTNGDFILIKSGYEIDDGLTGRIFTHHINEERAYVSLSEEVLVRFDCRNISAVDPSQYEGLVLTIEQFGEQVSTDAPVTSTDRSWPTASEDDDPYITVNINVTNIDNTTVADFKEYILDLTTIFLDMNDFGLEEPISQDNVRIDGEKRCPTEWPNSDTCTQITFAIPVILSEDSKYYSTYQLNRTYLEKIWSISDSISHPNYKRYIKEEERTLMLLWIGIFGGTVLLWGAVYLASGYGWTGYILRRKKKEAEEKTLSESDRSKRESVNSLSPHPLQQMPKFFDADVIYYNPDSPNLAVRNTPGRTDHHDDARDTLDASNLNLRAFSFTGQDVNDVTET</sequence>
<evidence type="ECO:0000256" key="2">
    <source>
        <dbReference type="SAM" id="Phobius"/>
    </source>
</evidence>
<proteinExistence type="predicted"/>
<feature type="signal peptide" evidence="3">
    <location>
        <begin position="1"/>
        <end position="18"/>
    </location>
</feature>
<organism evidence="4 5">
    <name type="scientific">Popillia japonica</name>
    <name type="common">Japanese beetle</name>
    <dbReference type="NCBI Taxonomy" id="7064"/>
    <lineage>
        <taxon>Eukaryota</taxon>
        <taxon>Metazoa</taxon>
        <taxon>Ecdysozoa</taxon>
        <taxon>Arthropoda</taxon>
        <taxon>Hexapoda</taxon>
        <taxon>Insecta</taxon>
        <taxon>Pterygota</taxon>
        <taxon>Neoptera</taxon>
        <taxon>Endopterygota</taxon>
        <taxon>Coleoptera</taxon>
        <taxon>Polyphaga</taxon>
        <taxon>Scarabaeiformia</taxon>
        <taxon>Scarabaeidae</taxon>
        <taxon>Rutelinae</taxon>
        <taxon>Popillia</taxon>
    </lineage>
</organism>
<evidence type="ECO:0000313" key="4">
    <source>
        <dbReference type="EMBL" id="KAK9694210.1"/>
    </source>
</evidence>
<dbReference type="EMBL" id="JASPKY010000518">
    <property type="protein sequence ID" value="KAK9694210.1"/>
    <property type="molecule type" value="Genomic_DNA"/>
</dbReference>
<dbReference type="AlphaFoldDB" id="A0AAW1IWE2"/>
<feature type="region of interest" description="Disordered" evidence="1">
    <location>
        <begin position="318"/>
        <end position="341"/>
    </location>
</feature>
<comment type="caution">
    <text evidence="4">The sequence shown here is derived from an EMBL/GenBank/DDBJ whole genome shotgun (WGS) entry which is preliminary data.</text>
</comment>
<name>A0AAW1IWE2_POPJA</name>
<feature type="transmembrane region" description="Helical" evidence="2">
    <location>
        <begin position="279"/>
        <end position="304"/>
    </location>
</feature>
<dbReference type="Proteomes" id="UP001458880">
    <property type="component" value="Unassembled WGS sequence"/>
</dbReference>
<keyword evidence="2" id="KW-0472">Membrane</keyword>
<evidence type="ECO:0000256" key="3">
    <source>
        <dbReference type="SAM" id="SignalP"/>
    </source>
</evidence>
<gene>
    <name evidence="4" type="ORF">QE152_g33676</name>
</gene>